<evidence type="ECO:0000313" key="2">
    <source>
        <dbReference type="EMBL" id="CCB89340.1"/>
    </source>
</evidence>
<evidence type="ECO:0000256" key="1">
    <source>
        <dbReference type="SAM" id="Phobius"/>
    </source>
</evidence>
<dbReference type="EMBL" id="FR872582">
    <property type="protein sequence ID" value="CCB89340.1"/>
    <property type="molecule type" value="Genomic_DNA"/>
</dbReference>
<dbReference type="AlphaFoldDB" id="F8L5G9"/>
<organism evidence="2 3">
    <name type="scientific">Simkania negevensis (strain ATCC VR-1471 / DSM 27360 / Z)</name>
    <dbReference type="NCBI Taxonomy" id="331113"/>
    <lineage>
        <taxon>Bacteria</taxon>
        <taxon>Pseudomonadati</taxon>
        <taxon>Chlamydiota</taxon>
        <taxon>Chlamydiia</taxon>
        <taxon>Parachlamydiales</taxon>
        <taxon>Simkaniaceae</taxon>
        <taxon>Simkania</taxon>
    </lineage>
</organism>
<evidence type="ECO:0000313" key="3">
    <source>
        <dbReference type="Proteomes" id="UP000000496"/>
    </source>
</evidence>
<keyword evidence="1" id="KW-0812">Transmembrane</keyword>
<dbReference type="STRING" id="331113.SNE_A14630"/>
<name>F8L5G9_SIMNZ</name>
<keyword evidence="1" id="KW-0472">Membrane</keyword>
<reference evidence="2 3" key="2">
    <citation type="journal article" date="2011" name="Mol. Biol. Evol.">
        <title>Unity in variety--the pan-genome of the Chlamydiae.</title>
        <authorList>
            <person name="Collingro A."/>
            <person name="Tischler P."/>
            <person name="Weinmaier T."/>
            <person name="Penz T."/>
            <person name="Heinz E."/>
            <person name="Brunham R.C."/>
            <person name="Read T.D."/>
            <person name="Bavoil P.M."/>
            <person name="Sachse K."/>
            <person name="Kahane S."/>
            <person name="Friedman M.G."/>
            <person name="Rattei T."/>
            <person name="Myers G.S."/>
            <person name="Horn M."/>
        </authorList>
    </citation>
    <scope>NUCLEOTIDE SEQUENCE [LARGE SCALE GENOMIC DNA]</scope>
    <source>
        <strain evidence="3">ATCC VR-1471 / Z</strain>
    </source>
</reference>
<dbReference type="HOGENOM" id="CLU_3296554_0_0_0"/>
<dbReference type="KEGG" id="sng:SNE_A14630"/>
<gene>
    <name evidence="2" type="ordered locus">SNE_A14630</name>
</gene>
<proteinExistence type="predicted"/>
<reference key="1">
    <citation type="journal article" date="2011" name="Mol. Biol. Evol.">
        <title>Unity in variety -- the pan-genome of the Chlamydiae.</title>
        <authorList>
            <person name="Collingro A."/>
            <person name="Tischler P."/>
            <person name="Weinmaier T."/>
            <person name="Penz T."/>
            <person name="Heinz E."/>
            <person name="Brunham R.C."/>
            <person name="Read T.D."/>
            <person name="Bavoil P.M."/>
            <person name="Sachse K."/>
            <person name="Kahane S."/>
            <person name="Friedman M.G."/>
            <person name="Rattei T."/>
            <person name="Myers G.S.A."/>
            <person name="Horn M."/>
        </authorList>
    </citation>
    <scope>NUCLEOTIDE SEQUENCE</scope>
    <source>
        <strain>Z</strain>
    </source>
</reference>
<sequence>MKLFCFPLRVLSLIQGTVLLLVLHVLKIEKGGIKKNFNMR</sequence>
<keyword evidence="3" id="KW-1185">Reference proteome</keyword>
<accession>F8L5G9</accession>
<feature type="transmembrane region" description="Helical" evidence="1">
    <location>
        <begin position="6"/>
        <end position="26"/>
    </location>
</feature>
<dbReference type="Proteomes" id="UP000000496">
    <property type="component" value="Chromosome gsn.131"/>
</dbReference>
<protein>
    <submittedName>
        <fullName evidence="2">Uncharacterized protein</fullName>
    </submittedName>
</protein>
<keyword evidence="1" id="KW-1133">Transmembrane helix</keyword>